<feature type="domain" description="Competence protein CoiA nuclease-like" evidence="1">
    <location>
        <begin position="68"/>
        <end position="220"/>
    </location>
</feature>
<proteinExistence type="predicted"/>
<protein>
    <recommendedName>
        <fullName evidence="5">Competence protein CoiA</fullName>
    </recommendedName>
</protein>
<evidence type="ECO:0000313" key="4">
    <source>
        <dbReference type="Proteomes" id="UP000234956"/>
    </source>
</evidence>
<dbReference type="Pfam" id="PF25164">
    <property type="entry name" value="CoiA_N"/>
    <property type="match status" value="1"/>
</dbReference>
<dbReference type="InterPro" id="IPR057253">
    <property type="entry name" value="CoiA-like_N"/>
</dbReference>
<dbReference type="Pfam" id="PF06054">
    <property type="entry name" value="CoiA_nuc"/>
    <property type="match status" value="1"/>
</dbReference>
<dbReference type="AlphaFoldDB" id="A0A2I0V5K0"/>
<sequence length="373" mass="43891">MLVAYNNKQQLFLPYQYTRKALQRYRRQMKFFCPQCLEPVQLKVGQHNIPHFSHFAKKHCPQLFAEGESKLHLQGKMQLFEWLTKHGYQVELEPFLKQLAQRPDLLITINDRHYAIEFQCSTISHEKWQQRTAGYEKNDIQVIWLFQTPQSKDAINGISKITISPLLQKSFMTTTSGVPYLMTYNARTAHFTYWTNLLHVHGHTFIGKVQTIPVNQQHFPFYIPKQITQEEFQQYWQLYKQACRQFVSARLLYSKKGAQDLFLRNCYELNFALTAMPSYIGIPVKGGAAISLFTSEWQTMLLHFSKQLGRQPFMLTKQEIHHFLSKHQLEVTTQAVSAVLYYGQLLKHMTQEEQSLDICEHVYVHLFAIATIY</sequence>
<dbReference type="InterPro" id="IPR021176">
    <property type="entry name" value="Competence-induced_CoiA"/>
</dbReference>
<dbReference type="EMBL" id="PDFK01000001">
    <property type="protein sequence ID" value="PKU53565.1"/>
    <property type="molecule type" value="Genomic_DNA"/>
</dbReference>
<evidence type="ECO:0000259" key="1">
    <source>
        <dbReference type="Pfam" id="PF06054"/>
    </source>
</evidence>
<evidence type="ECO:0000259" key="2">
    <source>
        <dbReference type="Pfam" id="PF25164"/>
    </source>
</evidence>
<feature type="domain" description="Competence protein CoiA-like N-terminal" evidence="2">
    <location>
        <begin position="16"/>
        <end position="61"/>
    </location>
</feature>
<evidence type="ECO:0000313" key="3">
    <source>
        <dbReference type="EMBL" id="PKU53565.1"/>
    </source>
</evidence>
<gene>
    <name evidence="3" type="ORF">CRI88_04385</name>
</gene>
<accession>A0A2I0V5K0</accession>
<dbReference type="InterPro" id="IPR010330">
    <property type="entry name" value="CoiA_nuc"/>
</dbReference>
<reference evidence="3 4" key="1">
    <citation type="submission" date="2017-10" db="EMBL/GenBank/DDBJ databases">
        <title>Draft genome of Lysinibacillus fusiformis strain Juneja, a laboratory-derived pathogen of Drosophila melanogaster.</title>
        <authorList>
            <person name="Smith B.R."/>
            <person name="Unckless R.L."/>
        </authorList>
    </citation>
    <scope>NUCLEOTIDE SEQUENCE [LARGE SCALE GENOMIC DNA]</scope>
    <source>
        <strain evidence="3 4">Juneja</strain>
    </source>
</reference>
<dbReference type="RefSeq" id="WP_101966429.1">
    <property type="nucleotide sequence ID" value="NZ_PDFK01000001.1"/>
</dbReference>
<comment type="caution">
    <text evidence="3">The sequence shown here is derived from an EMBL/GenBank/DDBJ whole genome shotgun (WGS) entry which is preliminary data.</text>
</comment>
<evidence type="ECO:0008006" key="5">
    <source>
        <dbReference type="Google" id="ProtNLM"/>
    </source>
</evidence>
<dbReference type="Proteomes" id="UP000234956">
    <property type="component" value="Unassembled WGS sequence"/>
</dbReference>
<organism evidence="3 4">
    <name type="scientific">Lysinibacillus fusiformis</name>
    <dbReference type="NCBI Taxonomy" id="28031"/>
    <lineage>
        <taxon>Bacteria</taxon>
        <taxon>Bacillati</taxon>
        <taxon>Bacillota</taxon>
        <taxon>Bacilli</taxon>
        <taxon>Bacillales</taxon>
        <taxon>Bacillaceae</taxon>
        <taxon>Lysinibacillus</taxon>
    </lineage>
</organism>
<name>A0A2I0V5K0_9BACI</name>
<dbReference type="PIRSF" id="PIRSF007487">
    <property type="entry name" value="Competence-induced_CoiA_bac"/>
    <property type="match status" value="1"/>
</dbReference>